<name>A0A170U7A2_TRIIF</name>
<accession>A0A170U7A2</accession>
<protein>
    <submittedName>
        <fullName evidence="1">Uncharacterized protein</fullName>
    </submittedName>
</protein>
<reference evidence="1" key="1">
    <citation type="submission" date="2016-04" db="EMBL/GenBank/DDBJ databases">
        <authorList>
            <person name="Calderon-Fernandez G.M.Sr."/>
        </authorList>
    </citation>
    <scope>NUCLEOTIDE SEQUENCE</scope>
    <source>
        <strain evidence="1">Int1</strain>
        <tissue evidence="1">Integument</tissue>
    </source>
</reference>
<sequence>MKLERKLY</sequence>
<reference evidence="1" key="2">
    <citation type="journal article" date="2017" name="J. Med. Entomol.">
        <title>Transcriptome Analysis of the Triatoma infestans (Hemiptera: Reduviidae) Integument.</title>
        <authorList>
            <person name="Calderon-Fernandez G.M."/>
            <person name="Moriconi D.E."/>
            <person name="Dulbecco A.B."/>
            <person name="Juarez M.P."/>
        </authorList>
    </citation>
    <scope>NUCLEOTIDE SEQUENCE</scope>
    <source>
        <strain evidence="1">Int1</strain>
        <tissue evidence="1">Integument</tissue>
    </source>
</reference>
<proteinExistence type="predicted"/>
<evidence type="ECO:0000313" key="1">
    <source>
        <dbReference type="EMBL" id="JAR95650.1"/>
    </source>
</evidence>
<dbReference type="EMBL" id="GEMB01007799">
    <property type="protein sequence ID" value="JAR95650.1"/>
    <property type="molecule type" value="Transcribed_RNA"/>
</dbReference>
<organism evidence="1">
    <name type="scientific">Triatoma infestans</name>
    <name type="common">Assassin bug</name>
    <dbReference type="NCBI Taxonomy" id="30076"/>
    <lineage>
        <taxon>Eukaryota</taxon>
        <taxon>Metazoa</taxon>
        <taxon>Ecdysozoa</taxon>
        <taxon>Arthropoda</taxon>
        <taxon>Hexapoda</taxon>
        <taxon>Insecta</taxon>
        <taxon>Pterygota</taxon>
        <taxon>Neoptera</taxon>
        <taxon>Paraneoptera</taxon>
        <taxon>Hemiptera</taxon>
        <taxon>Heteroptera</taxon>
        <taxon>Panheteroptera</taxon>
        <taxon>Cimicomorpha</taxon>
        <taxon>Reduviidae</taxon>
        <taxon>Triatominae</taxon>
        <taxon>Triatoma</taxon>
    </lineage>
</organism>